<dbReference type="Proteomes" id="UP000517694">
    <property type="component" value="Unassembled WGS sequence"/>
</dbReference>
<accession>A0A7X1LR77</accession>
<evidence type="ECO:0000313" key="1">
    <source>
        <dbReference type="EMBL" id="MBC2866394.1"/>
    </source>
</evidence>
<dbReference type="EMBL" id="JACMHY010000005">
    <property type="protein sequence ID" value="MBC2866394.1"/>
    <property type="molecule type" value="Genomic_DNA"/>
</dbReference>
<reference evidence="1 2" key="1">
    <citation type="submission" date="2020-08" db="EMBL/GenBank/DDBJ databases">
        <title>Whole-Genome Sequence of French Clinical Streptomyces mexicanus Strain Q0842.</title>
        <authorList>
            <person name="Boxberger M."/>
            <person name="La Scola B."/>
        </authorList>
    </citation>
    <scope>NUCLEOTIDE SEQUENCE [LARGE SCALE GENOMIC DNA]</scope>
    <source>
        <strain evidence="1 2">Marseille-Q0842</strain>
    </source>
</reference>
<sequence>MKKRRRLSSRKAGSALRSAVIASSGQESSHVPQSAVVAGCVLQCFFNPCSVGVAALLPSNLLQYALLAPDSAMAVAAADWLGERRVSRACTARARHVTEGNALGTPERDDL</sequence>
<gene>
    <name evidence="1" type="ORF">H1R13_15840</name>
</gene>
<dbReference type="RefSeq" id="WP_159672516.1">
    <property type="nucleotide sequence ID" value="NZ_JACMHY010000005.1"/>
</dbReference>
<evidence type="ECO:0000313" key="2">
    <source>
        <dbReference type="Proteomes" id="UP000517694"/>
    </source>
</evidence>
<comment type="caution">
    <text evidence="1">The sequence shown here is derived from an EMBL/GenBank/DDBJ whole genome shotgun (WGS) entry which is preliminary data.</text>
</comment>
<protein>
    <submittedName>
        <fullName evidence="1">Uncharacterized protein</fullName>
    </submittedName>
</protein>
<organism evidence="1 2">
    <name type="scientific">Streptomyces mexicanus</name>
    <dbReference type="NCBI Taxonomy" id="178566"/>
    <lineage>
        <taxon>Bacteria</taxon>
        <taxon>Bacillati</taxon>
        <taxon>Actinomycetota</taxon>
        <taxon>Actinomycetes</taxon>
        <taxon>Kitasatosporales</taxon>
        <taxon>Streptomycetaceae</taxon>
        <taxon>Streptomyces</taxon>
    </lineage>
</organism>
<proteinExistence type="predicted"/>
<dbReference type="AlphaFoldDB" id="A0A7X1LR77"/>
<name>A0A7X1LR77_9ACTN</name>
<keyword evidence="2" id="KW-1185">Reference proteome</keyword>